<evidence type="ECO:0000313" key="2">
    <source>
        <dbReference type="EMBL" id="KAG7378713.1"/>
    </source>
</evidence>
<reference evidence="2" key="1">
    <citation type="submission" date="2021-02" db="EMBL/GenBank/DDBJ databases">
        <authorList>
            <person name="Palmer J.M."/>
        </authorList>
    </citation>
    <scope>NUCLEOTIDE SEQUENCE</scope>
    <source>
        <strain evidence="2">SCRP23</strain>
    </source>
</reference>
<evidence type="ECO:0000313" key="3">
    <source>
        <dbReference type="Proteomes" id="UP000693981"/>
    </source>
</evidence>
<proteinExistence type="predicted"/>
<name>A0A8T1VEV6_9STRA</name>
<dbReference type="Proteomes" id="UP000693981">
    <property type="component" value="Unassembled WGS sequence"/>
</dbReference>
<gene>
    <name evidence="2" type="ORF">PHYBOEH_000245</name>
</gene>
<sequence length="207" mass="22493">MAVSAMGSVIDRALQVRTILRKPNLDQGKAMTTSELEMAAGARVAFLRELLLKLDPDFVDERIDEVSKLSCATTKNGAYIWASPSEISKLEGHLTLRDEPAVVSSGQGFILPDPPANEPVTPRTDPEQGLRECTVQVRVINGHRMTGAFRSDKEIGEGEIDLAPYVTTDRNRSRPIMIDIPLAGSSVSHRSKCTITIDPKGPSAKAK</sequence>
<keyword evidence="3" id="KW-1185">Reference proteome</keyword>
<protein>
    <submittedName>
        <fullName evidence="2">Uncharacterized protein</fullName>
    </submittedName>
</protein>
<feature type="region of interest" description="Disordered" evidence="1">
    <location>
        <begin position="108"/>
        <end position="127"/>
    </location>
</feature>
<dbReference type="EMBL" id="JAGDFL010001012">
    <property type="protein sequence ID" value="KAG7378713.1"/>
    <property type="molecule type" value="Genomic_DNA"/>
</dbReference>
<evidence type="ECO:0000256" key="1">
    <source>
        <dbReference type="SAM" id="MobiDB-lite"/>
    </source>
</evidence>
<accession>A0A8T1VEV6</accession>
<comment type="caution">
    <text evidence="2">The sequence shown here is derived from an EMBL/GenBank/DDBJ whole genome shotgun (WGS) entry which is preliminary data.</text>
</comment>
<dbReference type="AlphaFoldDB" id="A0A8T1VEV6"/>
<organism evidence="2 3">
    <name type="scientific">Phytophthora boehmeriae</name>
    <dbReference type="NCBI Taxonomy" id="109152"/>
    <lineage>
        <taxon>Eukaryota</taxon>
        <taxon>Sar</taxon>
        <taxon>Stramenopiles</taxon>
        <taxon>Oomycota</taxon>
        <taxon>Peronosporomycetes</taxon>
        <taxon>Peronosporales</taxon>
        <taxon>Peronosporaceae</taxon>
        <taxon>Phytophthora</taxon>
    </lineage>
</organism>